<organism evidence="2 3">
    <name type="scientific">Rhizopus azygosporus</name>
    <name type="common">Rhizopus microsporus var. azygosporus</name>
    <dbReference type="NCBI Taxonomy" id="86630"/>
    <lineage>
        <taxon>Eukaryota</taxon>
        <taxon>Fungi</taxon>
        <taxon>Fungi incertae sedis</taxon>
        <taxon>Mucoromycota</taxon>
        <taxon>Mucoromycotina</taxon>
        <taxon>Mucoromycetes</taxon>
        <taxon>Mucorales</taxon>
        <taxon>Mucorineae</taxon>
        <taxon>Rhizopodaceae</taxon>
        <taxon>Rhizopus</taxon>
    </lineage>
</organism>
<dbReference type="EMBL" id="PJQL01000744">
    <property type="protein sequence ID" value="RCH93080.1"/>
    <property type="molecule type" value="Genomic_DNA"/>
</dbReference>
<evidence type="ECO:0000259" key="1">
    <source>
        <dbReference type="Pfam" id="PF00085"/>
    </source>
</evidence>
<dbReference type="InterPro" id="IPR036249">
    <property type="entry name" value="Thioredoxin-like_sf"/>
</dbReference>
<proteinExistence type="predicted"/>
<dbReference type="OrthoDB" id="10290146at2759"/>
<dbReference type="InterPro" id="IPR013766">
    <property type="entry name" value="Thioredoxin_domain"/>
</dbReference>
<dbReference type="Proteomes" id="UP000252139">
    <property type="component" value="Unassembled WGS sequence"/>
</dbReference>
<protein>
    <recommendedName>
        <fullName evidence="1">Thioredoxin domain-containing protein</fullName>
    </recommendedName>
</protein>
<comment type="caution">
    <text evidence="2">The sequence shown here is derived from an EMBL/GenBank/DDBJ whole genome shotgun (WGS) entry which is preliminary data.</text>
</comment>
<keyword evidence="3" id="KW-1185">Reference proteome</keyword>
<evidence type="ECO:0000313" key="3">
    <source>
        <dbReference type="Proteomes" id="UP000252139"/>
    </source>
</evidence>
<evidence type="ECO:0000313" key="2">
    <source>
        <dbReference type="EMBL" id="RCH93080.1"/>
    </source>
</evidence>
<sequence>MSRPTETANLYEPVSLDDFSEILKNNEKVVAYFYTSFSYECKITKPIIRSLAYKYKDILFFLINVDRYVDIADEYGSIKRRNEGYACLYKRYSRSKVVLFQHGKSKAEISSLDHYAAYRFNPYEMYEQKISTIFA</sequence>
<dbReference type="Gene3D" id="3.40.30.10">
    <property type="entry name" value="Glutaredoxin"/>
    <property type="match status" value="1"/>
</dbReference>
<dbReference type="AlphaFoldDB" id="A0A367JT07"/>
<accession>A0A367JT07</accession>
<feature type="domain" description="Thioredoxin" evidence="1">
    <location>
        <begin position="15"/>
        <end position="76"/>
    </location>
</feature>
<dbReference type="SUPFAM" id="SSF52833">
    <property type="entry name" value="Thioredoxin-like"/>
    <property type="match status" value="1"/>
</dbReference>
<dbReference type="Pfam" id="PF00085">
    <property type="entry name" value="Thioredoxin"/>
    <property type="match status" value="1"/>
</dbReference>
<name>A0A367JT07_RHIAZ</name>
<dbReference type="CDD" id="cd02947">
    <property type="entry name" value="TRX_family"/>
    <property type="match status" value="1"/>
</dbReference>
<reference evidence="2 3" key="1">
    <citation type="journal article" date="2018" name="G3 (Bethesda)">
        <title>Phylogenetic and Phylogenomic Definition of Rhizopus Species.</title>
        <authorList>
            <person name="Gryganskyi A.P."/>
            <person name="Golan J."/>
            <person name="Dolatabadi S."/>
            <person name="Mondo S."/>
            <person name="Robb S."/>
            <person name="Idnurm A."/>
            <person name="Muszewska A."/>
            <person name="Steczkiewicz K."/>
            <person name="Masonjones S."/>
            <person name="Liao H.L."/>
            <person name="Gajdeczka M.T."/>
            <person name="Anike F."/>
            <person name="Vuek A."/>
            <person name="Anishchenko I.M."/>
            <person name="Voigt K."/>
            <person name="de Hoog G.S."/>
            <person name="Smith M.E."/>
            <person name="Heitman J."/>
            <person name="Vilgalys R."/>
            <person name="Stajich J.E."/>
        </authorList>
    </citation>
    <scope>NUCLEOTIDE SEQUENCE [LARGE SCALE GENOMIC DNA]</scope>
    <source>
        <strain evidence="2 3">CBS 357.93</strain>
    </source>
</reference>
<gene>
    <name evidence="2" type="ORF">CU097_009015</name>
</gene>